<gene>
    <name evidence="1" type="ORF">BDN72DRAFT_870914</name>
</gene>
<evidence type="ECO:0000313" key="2">
    <source>
        <dbReference type="Proteomes" id="UP000308600"/>
    </source>
</evidence>
<dbReference type="Proteomes" id="UP000308600">
    <property type="component" value="Unassembled WGS sequence"/>
</dbReference>
<accession>A0ACD3ASE8</accession>
<dbReference type="EMBL" id="ML208348">
    <property type="protein sequence ID" value="TFK68574.1"/>
    <property type="molecule type" value="Genomic_DNA"/>
</dbReference>
<keyword evidence="2" id="KW-1185">Reference proteome</keyword>
<proteinExistence type="predicted"/>
<name>A0ACD3ASE8_9AGAR</name>
<protein>
    <submittedName>
        <fullName evidence="1">Pyridoxamine 5'-phosphate oxidase</fullName>
    </submittedName>
</protein>
<evidence type="ECO:0000313" key="1">
    <source>
        <dbReference type="EMBL" id="TFK68574.1"/>
    </source>
</evidence>
<reference evidence="1 2" key="1">
    <citation type="journal article" date="2019" name="Nat. Ecol. Evol.">
        <title>Megaphylogeny resolves global patterns of mushroom evolution.</title>
        <authorList>
            <person name="Varga T."/>
            <person name="Krizsan K."/>
            <person name="Foldi C."/>
            <person name="Dima B."/>
            <person name="Sanchez-Garcia M."/>
            <person name="Sanchez-Ramirez S."/>
            <person name="Szollosi G.J."/>
            <person name="Szarkandi J.G."/>
            <person name="Papp V."/>
            <person name="Albert L."/>
            <person name="Andreopoulos W."/>
            <person name="Angelini C."/>
            <person name="Antonin V."/>
            <person name="Barry K.W."/>
            <person name="Bougher N.L."/>
            <person name="Buchanan P."/>
            <person name="Buyck B."/>
            <person name="Bense V."/>
            <person name="Catcheside P."/>
            <person name="Chovatia M."/>
            <person name="Cooper J."/>
            <person name="Damon W."/>
            <person name="Desjardin D."/>
            <person name="Finy P."/>
            <person name="Geml J."/>
            <person name="Haridas S."/>
            <person name="Hughes K."/>
            <person name="Justo A."/>
            <person name="Karasinski D."/>
            <person name="Kautmanova I."/>
            <person name="Kiss B."/>
            <person name="Kocsube S."/>
            <person name="Kotiranta H."/>
            <person name="LaButti K.M."/>
            <person name="Lechner B.E."/>
            <person name="Liimatainen K."/>
            <person name="Lipzen A."/>
            <person name="Lukacs Z."/>
            <person name="Mihaltcheva S."/>
            <person name="Morgado L.N."/>
            <person name="Niskanen T."/>
            <person name="Noordeloos M.E."/>
            <person name="Ohm R.A."/>
            <person name="Ortiz-Santana B."/>
            <person name="Ovrebo C."/>
            <person name="Racz N."/>
            <person name="Riley R."/>
            <person name="Savchenko A."/>
            <person name="Shiryaev A."/>
            <person name="Soop K."/>
            <person name="Spirin V."/>
            <person name="Szebenyi C."/>
            <person name="Tomsovsky M."/>
            <person name="Tulloss R.E."/>
            <person name="Uehling J."/>
            <person name="Grigoriev I.V."/>
            <person name="Vagvolgyi C."/>
            <person name="Papp T."/>
            <person name="Martin F.M."/>
            <person name="Miettinen O."/>
            <person name="Hibbett D.S."/>
            <person name="Nagy L.G."/>
        </authorList>
    </citation>
    <scope>NUCLEOTIDE SEQUENCE [LARGE SCALE GENOMIC DNA]</scope>
    <source>
        <strain evidence="1 2">NL-1719</strain>
    </source>
</reference>
<organism evidence="1 2">
    <name type="scientific">Pluteus cervinus</name>
    <dbReference type="NCBI Taxonomy" id="181527"/>
    <lineage>
        <taxon>Eukaryota</taxon>
        <taxon>Fungi</taxon>
        <taxon>Dikarya</taxon>
        <taxon>Basidiomycota</taxon>
        <taxon>Agaricomycotina</taxon>
        <taxon>Agaricomycetes</taxon>
        <taxon>Agaricomycetidae</taxon>
        <taxon>Agaricales</taxon>
        <taxon>Pluteineae</taxon>
        <taxon>Pluteaceae</taxon>
        <taxon>Pluteus</taxon>
    </lineage>
</organism>
<sequence length="240" mass="27525">MTQQEQESEPPTTESVISQPSATELKVLPHRQYQTTDSLSPQSVLPSPLDQFRLWFKQAVESNKVTEPEAISLSTSTSSGIPSARMVLFKQLDSRGFIFFTNYTSRKSREIEENPWAAMVFYWKEIHRSVRVLGRVEKVSEEQSYEYFKSRPVGSQLGAWASKQSSIVGEGEVVNRLDKLEERFGAEVPLPDFWGGWRVVPTEVEFWSGKPSRLHDRVRYLRVEGSPDDNPQWTIDRLAP</sequence>